<accession>A0A3A1R4D4</accession>
<organism evidence="1 2">
    <name type="scientific">Bacillus salacetis</name>
    <dbReference type="NCBI Taxonomy" id="2315464"/>
    <lineage>
        <taxon>Bacteria</taxon>
        <taxon>Bacillati</taxon>
        <taxon>Bacillota</taxon>
        <taxon>Bacilli</taxon>
        <taxon>Bacillales</taxon>
        <taxon>Bacillaceae</taxon>
        <taxon>Bacillus</taxon>
    </lineage>
</organism>
<dbReference type="OrthoDB" id="4774735at2"/>
<dbReference type="Proteomes" id="UP000265801">
    <property type="component" value="Unassembled WGS sequence"/>
</dbReference>
<dbReference type="Pfam" id="PF19524">
    <property type="entry name" value="DUF6054"/>
    <property type="match status" value="1"/>
</dbReference>
<dbReference type="RefSeq" id="WP_119545833.1">
    <property type="nucleotide sequence ID" value="NZ_QXIR01000004.1"/>
</dbReference>
<reference evidence="1 2" key="1">
    <citation type="submission" date="2018-09" db="EMBL/GenBank/DDBJ databases">
        <title>Bacillus saliacetes sp. nov., isolated from Thai shrimp paste (Ka-pi).</title>
        <authorList>
            <person name="Daroonpunt R."/>
            <person name="Tanasupawat S."/>
            <person name="Yiamsombut S."/>
        </authorList>
    </citation>
    <scope>NUCLEOTIDE SEQUENCE [LARGE SCALE GENOMIC DNA]</scope>
    <source>
        <strain evidence="1 2">SKP7-4</strain>
    </source>
</reference>
<dbReference type="InterPro" id="IPR046117">
    <property type="entry name" value="DUF6054"/>
</dbReference>
<gene>
    <name evidence="1" type="ORF">D3H55_05100</name>
</gene>
<comment type="caution">
    <text evidence="1">The sequence shown here is derived from an EMBL/GenBank/DDBJ whole genome shotgun (WGS) entry which is preliminary data.</text>
</comment>
<sequence length="120" mass="13075">MKNFMELTVGIGPAESVSLILGDAEMKESLVFQDYKVANGDGKEEQAIAILVFEKYFFRNNSSASLTVTVSNFEGETTIKCISTGNGAGIFNIGWGAGKSFMKPIRKTLESHILEVKEDS</sequence>
<proteinExistence type="predicted"/>
<evidence type="ECO:0000313" key="2">
    <source>
        <dbReference type="Proteomes" id="UP000265801"/>
    </source>
</evidence>
<name>A0A3A1R4D4_9BACI</name>
<dbReference type="EMBL" id="QXIR01000004">
    <property type="protein sequence ID" value="RIW37414.1"/>
    <property type="molecule type" value="Genomic_DNA"/>
</dbReference>
<dbReference type="AlphaFoldDB" id="A0A3A1R4D4"/>
<evidence type="ECO:0000313" key="1">
    <source>
        <dbReference type="EMBL" id="RIW37414.1"/>
    </source>
</evidence>
<protein>
    <submittedName>
        <fullName evidence="1">Uncharacterized protein</fullName>
    </submittedName>
</protein>
<keyword evidence="2" id="KW-1185">Reference proteome</keyword>